<proteinExistence type="predicted"/>
<comment type="caution">
    <text evidence="2">The sequence shown here is derived from an EMBL/GenBank/DDBJ whole genome shotgun (WGS) entry which is preliminary data.</text>
</comment>
<dbReference type="InterPro" id="IPR012338">
    <property type="entry name" value="Beta-lactam/transpept-like"/>
</dbReference>
<keyword evidence="3" id="KW-1185">Reference proteome</keyword>
<dbReference type="SUPFAM" id="SSF56601">
    <property type="entry name" value="beta-lactamase/transpeptidase-like"/>
    <property type="match status" value="1"/>
</dbReference>
<dbReference type="EMBL" id="JAIWYP010000001">
    <property type="protein sequence ID" value="KAH3884136.1"/>
    <property type="molecule type" value="Genomic_DNA"/>
</dbReference>
<evidence type="ECO:0000313" key="2">
    <source>
        <dbReference type="EMBL" id="KAH3884136.1"/>
    </source>
</evidence>
<gene>
    <name evidence="2" type="ORF">DPMN_008108</name>
</gene>
<name>A0A9D4MX42_DREPO</name>
<dbReference type="Proteomes" id="UP000828390">
    <property type="component" value="Unassembled WGS sequence"/>
</dbReference>
<evidence type="ECO:0000259" key="1">
    <source>
        <dbReference type="Pfam" id="PF00144"/>
    </source>
</evidence>
<feature type="domain" description="Beta-lactamase-related" evidence="1">
    <location>
        <begin position="21"/>
        <end position="365"/>
    </location>
</feature>
<accession>A0A9D4MX42</accession>
<sequence>MKKTQLHVHGFTAEGFQKVRQTFQANLDAGLERGGSFAVYYRGELVVNLWGGYSDYESRRLWKEDTLSTFFSSTKALAAFVIAHLADRGLLDYKERVSLYWPEFAQNGKEQITVEQLISNQAGLITLDKPFWLAELHSDPSVLGQKLAEQKPFWTPGEKHGYHPLTFGLYLDQLVRHVDPAHRCLADYFQEEIAKPFDIELYIGLPKALCHRATRVVLPKNMDQSVMLQNFKGDLELLMMTGRNPQDFKSVLSMNNPDIRELPVPSTHGHATAANFAKLFGIVANRGKHNGKTFLSMTAIERFTRPIVAGIDCSFGMDAAWSVGTHLITMVTGNHPPVNIFGHGGYGGQYAASDMRHQVGFAYTTGFLDPFSSYSTNGDQRMYSLVNAMYDCVFHLENIKEERRLFPFHSQYQCFVNEKQSASKL</sequence>
<organism evidence="2 3">
    <name type="scientific">Dreissena polymorpha</name>
    <name type="common">Zebra mussel</name>
    <name type="synonym">Mytilus polymorpha</name>
    <dbReference type="NCBI Taxonomy" id="45954"/>
    <lineage>
        <taxon>Eukaryota</taxon>
        <taxon>Metazoa</taxon>
        <taxon>Spiralia</taxon>
        <taxon>Lophotrochozoa</taxon>
        <taxon>Mollusca</taxon>
        <taxon>Bivalvia</taxon>
        <taxon>Autobranchia</taxon>
        <taxon>Heteroconchia</taxon>
        <taxon>Euheterodonta</taxon>
        <taxon>Imparidentia</taxon>
        <taxon>Neoheterodontei</taxon>
        <taxon>Myida</taxon>
        <taxon>Dreissenoidea</taxon>
        <taxon>Dreissenidae</taxon>
        <taxon>Dreissena</taxon>
    </lineage>
</organism>
<dbReference type="InterPro" id="IPR001466">
    <property type="entry name" value="Beta-lactam-related"/>
</dbReference>
<dbReference type="PANTHER" id="PTHR43319:SF3">
    <property type="entry name" value="BETA-LACTAMASE-RELATED DOMAIN-CONTAINING PROTEIN"/>
    <property type="match status" value="1"/>
</dbReference>
<dbReference type="AlphaFoldDB" id="A0A9D4MX42"/>
<evidence type="ECO:0000313" key="3">
    <source>
        <dbReference type="Proteomes" id="UP000828390"/>
    </source>
</evidence>
<dbReference type="Gene3D" id="3.40.710.10">
    <property type="entry name" value="DD-peptidase/beta-lactamase superfamily"/>
    <property type="match status" value="1"/>
</dbReference>
<reference evidence="2" key="1">
    <citation type="journal article" date="2019" name="bioRxiv">
        <title>The Genome of the Zebra Mussel, Dreissena polymorpha: A Resource for Invasive Species Research.</title>
        <authorList>
            <person name="McCartney M.A."/>
            <person name="Auch B."/>
            <person name="Kono T."/>
            <person name="Mallez S."/>
            <person name="Zhang Y."/>
            <person name="Obille A."/>
            <person name="Becker A."/>
            <person name="Abrahante J.E."/>
            <person name="Garbe J."/>
            <person name="Badalamenti J.P."/>
            <person name="Herman A."/>
            <person name="Mangelson H."/>
            <person name="Liachko I."/>
            <person name="Sullivan S."/>
            <person name="Sone E.D."/>
            <person name="Koren S."/>
            <person name="Silverstein K.A.T."/>
            <person name="Beckman K.B."/>
            <person name="Gohl D.M."/>
        </authorList>
    </citation>
    <scope>NUCLEOTIDE SEQUENCE</scope>
    <source>
        <strain evidence="2">Duluth1</strain>
        <tissue evidence="2">Whole animal</tissue>
    </source>
</reference>
<dbReference type="PANTHER" id="PTHR43319">
    <property type="entry name" value="BETA-LACTAMASE-RELATED"/>
    <property type="match status" value="1"/>
</dbReference>
<protein>
    <recommendedName>
        <fullName evidence="1">Beta-lactamase-related domain-containing protein</fullName>
    </recommendedName>
</protein>
<reference evidence="2" key="2">
    <citation type="submission" date="2020-11" db="EMBL/GenBank/DDBJ databases">
        <authorList>
            <person name="McCartney M.A."/>
            <person name="Auch B."/>
            <person name="Kono T."/>
            <person name="Mallez S."/>
            <person name="Becker A."/>
            <person name="Gohl D.M."/>
            <person name="Silverstein K.A.T."/>
            <person name="Koren S."/>
            <person name="Bechman K.B."/>
            <person name="Herman A."/>
            <person name="Abrahante J.E."/>
            <person name="Garbe J."/>
        </authorList>
    </citation>
    <scope>NUCLEOTIDE SEQUENCE</scope>
    <source>
        <strain evidence="2">Duluth1</strain>
        <tissue evidence="2">Whole animal</tissue>
    </source>
</reference>
<dbReference type="Pfam" id="PF00144">
    <property type="entry name" value="Beta-lactamase"/>
    <property type="match status" value="1"/>
</dbReference>
<dbReference type="InterPro" id="IPR052907">
    <property type="entry name" value="Beta-lactamase/esterase"/>
</dbReference>